<proteinExistence type="inferred from homology"/>
<evidence type="ECO:0000313" key="8">
    <source>
        <dbReference type="Proteomes" id="UP001219037"/>
    </source>
</evidence>
<dbReference type="EC" id="2.4.-.-" evidence="7"/>
<dbReference type="PANTHER" id="PTHR43179:SF12">
    <property type="entry name" value="GALACTOFURANOSYLTRANSFERASE GLFT2"/>
    <property type="match status" value="1"/>
</dbReference>
<evidence type="ECO:0000256" key="6">
    <source>
        <dbReference type="SAM" id="Phobius"/>
    </source>
</evidence>
<dbReference type="InterPro" id="IPR029044">
    <property type="entry name" value="Nucleotide-diphossugar_trans"/>
</dbReference>
<sequence>MTRSAVQHVTAVVTVDRRPETLIDAVRSITQQHRVPDRVIIVTTSGTIDPAVVAESTRELTDADLDWHHVERPRTPGRSLADELSAVMEPAEPGESSEKSGGSSTSDDRWIWFLHDDAVAEPHALQAVLRAVEVSPSVALAGAKQVERARPRHLLDVGVTMTHTGHAVSMIEPGELDQGQYDDRTDVLSVSAPGMLVREDVWRELDGVDPATPGPAAALDLCLRTRLAGHRVVVVPRAVVRHGGHGEGLQASRRERHEAAAWMRLKHSRARMTLPLLWLWMMLSAVGSLAWSLLIKEPGAGMARLGGTLQGATRPFALLGSRRRARSTQTLSAVRAASIRDLRPRRAQVRAYRRSVIDVSEPDEVIGAGTGSTHLDSEPTGGHDDFTALATPERNWVGIGLVTALLLLGAVAVLGLRNLLGAEAVAGGSLAPLDGSLRDLWETAVSGWSESGVGFAAQPGPFGLVLVLLGLTGSASVSVVVLMILTLPLAAAGAWTAAGAIARSRAARFAVALAWGLAPTLLISIGQGRIGAILVHLLLPWLVLSLMRATGSAAPRRRDPGSLHSDAPTGPGTRGVISWTGSGWTALLLALITAAAPSLLVPAVLSVLILAAVMRSRGRALWWTPALTLALFAPAVVTHWNNLRAVLADPGVPLSFTAAPGWQQLLGFPTEFTADAGLLAVPGLDSLVPGFPWALVIALVIAGPLLILAVLGVFSLRPAGTTARVGLIVTAVGLATAWVATQITVSVDSLGAPVTLFTGPAVSVVWLGLMIAAVAGFDLVHRLQRVAVPAVALAMVGAVAVSATVWLVPRLTGAESQDRQRAALEARATTGESDPELSALTASSLIYPTSIRQVPATAADQALSELSTRTLIISRSGEGVTAAAVAGAGEALNRSSGGVVTRTLTGGIFTPESAETDPADEALRTLAAELVAGTTNDPRSQLTSIGAAFVVLRDPDGVDQTTAANLDAVPGLTPVGLTEHGWLWRVEPASDNGAPVLSDDTGSESDTEARGFAVARAAVQDDGGTTLALIPSEHGRFHAEVPAAEEESTERRVVLAERAHDRWSATYNGQALEATEAPEGWNQAFVLPAETGELEIHYDAPVPRWYWVVPGVLLLIALLLAIPSPTRRTASRTQDRPLDAGDSAVDPLEDSTDDDADWTAQR</sequence>
<dbReference type="Proteomes" id="UP001219037">
    <property type="component" value="Chromosome"/>
</dbReference>
<keyword evidence="6" id="KW-0472">Membrane</keyword>
<evidence type="ECO:0000256" key="4">
    <source>
        <dbReference type="ARBA" id="ARBA00022679"/>
    </source>
</evidence>
<keyword evidence="6" id="KW-1133">Transmembrane helix</keyword>
<evidence type="ECO:0000256" key="3">
    <source>
        <dbReference type="ARBA" id="ARBA00022676"/>
    </source>
</evidence>
<keyword evidence="4 7" id="KW-0808">Transferase</keyword>
<evidence type="ECO:0000256" key="1">
    <source>
        <dbReference type="ARBA" id="ARBA00004776"/>
    </source>
</evidence>
<accession>A0ABY8H8B8</accession>
<evidence type="ECO:0000256" key="2">
    <source>
        <dbReference type="ARBA" id="ARBA00006739"/>
    </source>
</evidence>
<feature type="transmembrane region" description="Helical" evidence="6">
    <location>
        <begin position="620"/>
        <end position="640"/>
    </location>
</feature>
<feature type="transmembrane region" description="Helical" evidence="6">
    <location>
        <begin position="786"/>
        <end position="808"/>
    </location>
</feature>
<keyword evidence="8" id="KW-1185">Reference proteome</keyword>
<protein>
    <submittedName>
        <fullName evidence="7">Glycosyltransferase</fullName>
        <ecNumber evidence="7">2.4.-.-</ecNumber>
    </submittedName>
</protein>
<feature type="transmembrane region" description="Helical" evidence="6">
    <location>
        <begin position="586"/>
        <end position="613"/>
    </location>
</feature>
<feature type="transmembrane region" description="Helical" evidence="6">
    <location>
        <begin position="757"/>
        <end position="779"/>
    </location>
</feature>
<dbReference type="RefSeq" id="WP_278158840.1">
    <property type="nucleotide sequence ID" value="NZ_CP121252.1"/>
</dbReference>
<comment type="pathway">
    <text evidence="1">Cell wall biogenesis; cell wall polysaccharide biosynthesis.</text>
</comment>
<feature type="compositionally biased region" description="Acidic residues" evidence="5">
    <location>
        <begin position="1147"/>
        <end position="1162"/>
    </location>
</feature>
<feature type="transmembrane region" description="Helical" evidence="6">
    <location>
        <begin position="1105"/>
        <end position="1122"/>
    </location>
</feature>
<evidence type="ECO:0000256" key="5">
    <source>
        <dbReference type="SAM" id="MobiDB-lite"/>
    </source>
</evidence>
<evidence type="ECO:0000313" key="7">
    <source>
        <dbReference type="EMBL" id="WFP17390.1"/>
    </source>
</evidence>
<name>A0ABY8H8B8_9MICC</name>
<feature type="transmembrane region" description="Helical" evidence="6">
    <location>
        <begin position="396"/>
        <end position="416"/>
    </location>
</feature>
<keyword evidence="3 7" id="KW-0328">Glycosyltransferase</keyword>
<dbReference type="EMBL" id="CP121252">
    <property type="protein sequence ID" value="WFP17390.1"/>
    <property type="molecule type" value="Genomic_DNA"/>
</dbReference>
<dbReference type="Gene3D" id="3.90.550.10">
    <property type="entry name" value="Spore Coat Polysaccharide Biosynthesis Protein SpsA, Chain A"/>
    <property type="match status" value="1"/>
</dbReference>
<comment type="similarity">
    <text evidence="2">Belongs to the glycosyltransferase 2 family.</text>
</comment>
<dbReference type="Pfam" id="PF13641">
    <property type="entry name" value="Glyco_tranf_2_3"/>
    <property type="match status" value="1"/>
</dbReference>
<feature type="transmembrane region" description="Helical" evidence="6">
    <location>
        <begin position="273"/>
        <end position="295"/>
    </location>
</feature>
<feature type="transmembrane region" description="Helical" evidence="6">
    <location>
        <begin position="691"/>
        <end position="713"/>
    </location>
</feature>
<feature type="transmembrane region" description="Helical" evidence="6">
    <location>
        <begin position="725"/>
        <end position="745"/>
    </location>
</feature>
<feature type="region of interest" description="Disordered" evidence="5">
    <location>
        <begin position="1128"/>
        <end position="1162"/>
    </location>
</feature>
<reference evidence="7 8" key="1">
    <citation type="submission" date="2023-04" db="EMBL/GenBank/DDBJ databases">
        <title>Funneling lignin-derived compounds into biodiesel using alkali-halophilic Citricoccus sp. P2.</title>
        <authorList>
            <person name="Luo C.-B."/>
        </authorList>
    </citation>
    <scope>NUCLEOTIDE SEQUENCE [LARGE SCALE GENOMIC DNA]</scope>
    <source>
        <strain evidence="7 8">P2</strain>
    </source>
</reference>
<dbReference type="PANTHER" id="PTHR43179">
    <property type="entry name" value="RHAMNOSYLTRANSFERASE WBBL"/>
    <property type="match status" value="1"/>
</dbReference>
<feature type="transmembrane region" description="Helical" evidence="6">
    <location>
        <begin position="506"/>
        <end position="523"/>
    </location>
</feature>
<dbReference type="GO" id="GO:0016757">
    <property type="term" value="F:glycosyltransferase activity"/>
    <property type="evidence" value="ECO:0007669"/>
    <property type="project" value="UniProtKB-KW"/>
</dbReference>
<organism evidence="7 8">
    <name type="scientific">Citricoccus muralis</name>
    <dbReference type="NCBI Taxonomy" id="169134"/>
    <lineage>
        <taxon>Bacteria</taxon>
        <taxon>Bacillati</taxon>
        <taxon>Actinomycetota</taxon>
        <taxon>Actinomycetes</taxon>
        <taxon>Micrococcales</taxon>
        <taxon>Micrococcaceae</taxon>
        <taxon>Citricoccus</taxon>
    </lineage>
</organism>
<keyword evidence="6" id="KW-0812">Transmembrane</keyword>
<gene>
    <name evidence="7" type="ORF">P8192_04580</name>
</gene>
<dbReference type="SUPFAM" id="SSF53448">
    <property type="entry name" value="Nucleotide-diphospho-sugar transferases"/>
    <property type="match status" value="1"/>
</dbReference>